<dbReference type="Gramene" id="TVU21702">
    <property type="protein sequence ID" value="TVU21702"/>
    <property type="gene ID" value="EJB05_31355"/>
</dbReference>
<dbReference type="InterPro" id="IPR053781">
    <property type="entry name" value="F-box_AtFBL13-like"/>
</dbReference>
<dbReference type="InterPro" id="IPR001810">
    <property type="entry name" value="F-box_dom"/>
</dbReference>
<evidence type="ECO:0000259" key="2">
    <source>
        <dbReference type="Pfam" id="PF00646"/>
    </source>
</evidence>
<dbReference type="SUPFAM" id="SSF81383">
    <property type="entry name" value="F-box domain"/>
    <property type="match status" value="1"/>
</dbReference>
<comment type="caution">
    <text evidence="3">The sequence shown here is derived from an EMBL/GenBank/DDBJ whole genome shotgun (WGS) entry which is preliminary data.</text>
</comment>
<dbReference type="PANTHER" id="PTHR34709:SF72">
    <property type="entry name" value="OS07G0130000 PROTEIN"/>
    <property type="match status" value="1"/>
</dbReference>
<dbReference type="InterPro" id="IPR055312">
    <property type="entry name" value="FBL15-like"/>
</dbReference>
<gene>
    <name evidence="3" type="ORF">EJB05_31355</name>
</gene>
<feature type="domain" description="F-box" evidence="2">
    <location>
        <begin position="21"/>
        <end position="60"/>
    </location>
</feature>
<dbReference type="InterPro" id="IPR036047">
    <property type="entry name" value="F-box-like_dom_sf"/>
</dbReference>
<evidence type="ECO:0000256" key="1">
    <source>
        <dbReference type="SAM" id="MobiDB-lite"/>
    </source>
</evidence>
<accession>A0A5J9UDE8</accession>
<dbReference type="Pfam" id="PF00646">
    <property type="entry name" value="F-box"/>
    <property type="match status" value="1"/>
</dbReference>
<keyword evidence="4" id="KW-1185">Reference proteome</keyword>
<dbReference type="AlphaFoldDB" id="A0A5J9UDE8"/>
<organism evidence="3 4">
    <name type="scientific">Eragrostis curvula</name>
    <name type="common">weeping love grass</name>
    <dbReference type="NCBI Taxonomy" id="38414"/>
    <lineage>
        <taxon>Eukaryota</taxon>
        <taxon>Viridiplantae</taxon>
        <taxon>Streptophyta</taxon>
        <taxon>Embryophyta</taxon>
        <taxon>Tracheophyta</taxon>
        <taxon>Spermatophyta</taxon>
        <taxon>Magnoliopsida</taxon>
        <taxon>Liliopsida</taxon>
        <taxon>Poales</taxon>
        <taxon>Poaceae</taxon>
        <taxon>PACMAD clade</taxon>
        <taxon>Chloridoideae</taxon>
        <taxon>Eragrostideae</taxon>
        <taxon>Eragrostidinae</taxon>
        <taxon>Eragrostis</taxon>
    </lineage>
</organism>
<name>A0A5J9UDE8_9POAL</name>
<proteinExistence type="predicted"/>
<dbReference type="EMBL" id="RWGY01000026">
    <property type="protein sequence ID" value="TVU21702.1"/>
    <property type="molecule type" value="Genomic_DNA"/>
</dbReference>
<evidence type="ECO:0000313" key="3">
    <source>
        <dbReference type="EMBL" id="TVU21702.1"/>
    </source>
</evidence>
<dbReference type="Proteomes" id="UP000324897">
    <property type="component" value="Unassembled WGS sequence"/>
</dbReference>
<dbReference type="OrthoDB" id="692677at2759"/>
<protein>
    <recommendedName>
        <fullName evidence="2">F-box domain-containing protein</fullName>
    </recommendedName>
</protein>
<sequence length="285" mass="31573">MGTDPSNDDGRHGGGAGGDRISGLPDHLLHTVLLRLPGTADAARTSVLSRRWRRVWTHVPDLVLRYSREPVSPSRALVVDRIDAALAAHAAPTINRLEIAMPLGSRDLPADRVSAWLRVASQRLAREIKISLPAYHHVKDEEVMLPRCERAAYIGFDLKRRTLRFMLLCTGAFDALITMRVRFARVDARELEEILSCRCPCLKDLVLKGVTIQNDGPVVSLRSRSLERLEIHIDMDGQLIVDAPASPATFASLPRSSQCCVGTTYSMTRAAIISQKRENISGGWR</sequence>
<evidence type="ECO:0000313" key="4">
    <source>
        <dbReference type="Proteomes" id="UP000324897"/>
    </source>
</evidence>
<feature type="region of interest" description="Disordered" evidence="1">
    <location>
        <begin position="1"/>
        <end position="21"/>
    </location>
</feature>
<feature type="non-terminal residue" evidence="3">
    <location>
        <position position="1"/>
    </location>
</feature>
<dbReference type="PANTHER" id="PTHR34709">
    <property type="entry name" value="OS10G0396666 PROTEIN"/>
    <property type="match status" value="1"/>
</dbReference>
<dbReference type="CDD" id="cd22160">
    <property type="entry name" value="F-box_AtFBL13-like"/>
    <property type="match status" value="1"/>
</dbReference>
<reference evidence="3 4" key="1">
    <citation type="journal article" date="2019" name="Sci. Rep.">
        <title>A high-quality genome of Eragrostis curvula grass provides insights into Poaceae evolution and supports new strategies to enhance forage quality.</title>
        <authorList>
            <person name="Carballo J."/>
            <person name="Santos B.A.C.M."/>
            <person name="Zappacosta D."/>
            <person name="Garbus I."/>
            <person name="Selva J.P."/>
            <person name="Gallo C.A."/>
            <person name="Diaz A."/>
            <person name="Albertini E."/>
            <person name="Caccamo M."/>
            <person name="Echenique V."/>
        </authorList>
    </citation>
    <scope>NUCLEOTIDE SEQUENCE [LARGE SCALE GENOMIC DNA]</scope>
    <source>
        <strain evidence="4">cv. Victoria</strain>
        <tissue evidence="3">Leaf</tissue>
    </source>
</reference>